<dbReference type="PANTHER" id="PTHR10443:SF9">
    <property type="entry name" value="DIPEPTIDASE 2"/>
    <property type="match status" value="1"/>
</dbReference>
<keyword evidence="1" id="KW-0645">Protease</keyword>
<dbReference type="Gene3D" id="3.20.20.140">
    <property type="entry name" value="Metal-dependent hydrolases"/>
    <property type="match status" value="1"/>
</dbReference>
<protein>
    <recommendedName>
        <fullName evidence="1">Dipeptidase</fullName>
        <ecNumber evidence="1">3.4.13.19</ecNumber>
    </recommendedName>
</protein>
<keyword evidence="1" id="KW-0224">Dipeptidase</keyword>
<keyword evidence="1" id="KW-0479">Metal-binding</keyword>
<accession>A0ABV0VWD8</accession>
<proteinExistence type="inferred from homology"/>
<gene>
    <name evidence="2" type="ORF">XENORESO_009848</name>
</gene>
<evidence type="ECO:0000256" key="1">
    <source>
        <dbReference type="RuleBase" id="RU341113"/>
    </source>
</evidence>
<dbReference type="PANTHER" id="PTHR10443">
    <property type="entry name" value="MICROSOMAL DIPEPTIDASE"/>
    <property type="match status" value="1"/>
</dbReference>
<comment type="cofactor">
    <cofactor evidence="1">
        <name>Zn(2+)</name>
        <dbReference type="ChEBI" id="CHEBI:29105"/>
    </cofactor>
</comment>
<keyword evidence="1" id="KW-0732">Signal</keyword>
<keyword evidence="1" id="KW-0862">Zinc</keyword>
<comment type="subunit">
    <text evidence="1">Homodimer; disulfide-linked.</text>
</comment>
<sequence length="128" mass="14327">MSCTKTILGASCSLCMLSLRALLAFSLCRFISGYSEKERAHNLTYKYPLIDGHNDIALQLRILHNNKLSKINLTHLNKVATDISRLRAGHVQTQVLQGLTESAFMTWFLCVQPVCAFTGIHFIATIPF</sequence>
<organism evidence="2 3">
    <name type="scientific">Xenotaenia resolanae</name>
    <dbReference type="NCBI Taxonomy" id="208358"/>
    <lineage>
        <taxon>Eukaryota</taxon>
        <taxon>Metazoa</taxon>
        <taxon>Chordata</taxon>
        <taxon>Craniata</taxon>
        <taxon>Vertebrata</taxon>
        <taxon>Euteleostomi</taxon>
        <taxon>Actinopterygii</taxon>
        <taxon>Neopterygii</taxon>
        <taxon>Teleostei</taxon>
        <taxon>Neoteleostei</taxon>
        <taxon>Acanthomorphata</taxon>
        <taxon>Ovalentaria</taxon>
        <taxon>Atherinomorphae</taxon>
        <taxon>Cyprinodontiformes</taxon>
        <taxon>Goodeidae</taxon>
        <taxon>Xenotaenia</taxon>
    </lineage>
</organism>
<comment type="subcellular location">
    <subcellularLocation>
        <location evidence="1">Membrane</location>
        <topology evidence="1">Lipid-anchor</topology>
        <topology evidence="1">GPI-anchor</topology>
    </subcellularLocation>
</comment>
<comment type="similarity">
    <text evidence="1">Belongs to the metallo-dependent hydrolases superfamily. Peptidase M19 family.</text>
</comment>
<keyword evidence="1" id="KW-0449">Lipoprotein</keyword>
<name>A0ABV0VWD8_9TELE</name>
<dbReference type="EMBL" id="JAHRIM010013073">
    <property type="protein sequence ID" value="MEQ2261399.1"/>
    <property type="molecule type" value="Genomic_DNA"/>
</dbReference>
<keyword evidence="1" id="KW-0482">Metalloprotease</keyword>
<keyword evidence="1" id="KW-0378">Hydrolase</keyword>
<keyword evidence="3" id="KW-1185">Reference proteome</keyword>
<keyword evidence="1" id="KW-0325">Glycoprotein</keyword>
<comment type="catalytic activity">
    <reaction evidence="1">
        <text>an L-aminoacyl-L-amino acid + H2O = 2 an L-alpha-amino acid</text>
        <dbReference type="Rhea" id="RHEA:48940"/>
        <dbReference type="ChEBI" id="CHEBI:15377"/>
        <dbReference type="ChEBI" id="CHEBI:59869"/>
        <dbReference type="ChEBI" id="CHEBI:77460"/>
        <dbReference type="EC" id="3.4.13.19"/>
    </reaction>
</comment>
<feature type="chain" id="PRO_5044973327" description="Dipeptidase" evidence="1">
    <location>
        <begin position="34"/>
        <end position="128"/>
    </location>
</feature>
<dbReference type="InterPro" id="IPR008257">
    <property type="entry name" value="Pept_M19"/>
</dbReference>
<reference evidence="2 3" key="1">
    <citation type="submission" date="2021-06" db="EMBL/GenBank/DDBJ databases">
        <authorList>
            <person name="Palmer J.M."/>
        </authorList>
    </citation>
    <scope>NUCLEOTIDE SEQUENCE [LARGE SCALE GENOMIC DNA]</scope>
    <source>
        <strain evidence="2 3">XR_2019</strain>
        <tissue evidence="2">Muscle</tissue>
    </source>
</reference>
<comment type="caution">
    <text evidence="2">The sequence shown here is derived from an EMBL/GenBank/DDBJ whole genome shotgun (WGS) entry which is preliminary data.</text>
</comment>
<evidence type="ECO:0000313" key="3">
    <source>
        <dbReference type="Proteomes" id="UP001444071"/>
    </source>
</evidence>
<keyword evidence="1" id="KW-0336">GPI-anchor</keyword>
<dbReference type="Proteomes" id="UP001444071">
    <property type="component" value="Unassembled WGS sequence"/>
</dbReference>
<keyword evidence="1" id="KW-0472">Membrane</keyword>
<evidence type="ECO:0000313" key="2">
    <source>
        <dbReference type="EMBL" id="MEQ2261399.1"/>
    </source>
</evidence>
<keyword evidence="1" id="KW-1015">Disulfide bond</keyword>
<dbReference type="EC" id="3.4.13.19" evidence="1"/>
<feature type="signal peptide" evidence="1">
    <location>
        <begin position="1"/>
        <end position="33"/>
    </location>
</feature>
<dbReference type="PROSITE" id="PS51365">
    <property type="entry name" value="RENAL_DIPEPTIDASE_2"/>
    <property type="match status" value="1"/>
</dbReference>